<dbReference type="EMBL" id="BARW01000190">
    <property type="protein sequence ID" value="GAI60767.1"/>
    <property type="molecule type" value="Genomic_DNA"/>
</dbReference>
<gene>
    <name evidence="1" type="ORF">S12H4_01075</name>
</gene>
<comment type="caution">
    <text evidence="1">The sequence shown here is derived from an EMBL/GenBank/DDBJ whole genome shotgun (WGS) entry which is preliminary data.</text>
</comment>
<organism evidence="1">
    <name type="scientific">marine sediment metagenome</name>
    <dbReference type="NCBI Taxonomy" id="412755"/>
    <lineage>
        <taxon>unclassified sequences</taxon>
        <taxon>metagenomes</taxon>
        <taxon>ecological metagenomes</taxon>
    </lineage>
</organism>
<reference evidence="1" key="1">
    <citation type="journal article" date="2014" name="Front. Microbiol.">
        <title>High frequency of phylogenetically diverse reductive dehalogenase-homologous genes in deep subseafloor sedimentary metagenomes.</title>
        <authorList>
            <person name="Kawai M."/>
            <person name="Futagami T."/>
            <person name="Toyoda A."/>
            <person name="Takaki Y."/>
            <person name="Nishi S."/>
            <person name="Hori S."/>
            <person name="Arai W."/>
            <person name="Tsubouchi T."/>
            <person name="Morono Y."/>
            <person name="Uchiyama I."/>
            <person name="Ito T."/>
            <person name="Fujiyama A."/>
            <person name="Inagaki F."/>
            <person name="Takami H."/>
        </authorList>
    </citation>
    <scope>NUCLEOTIDE SEQUENCE</scope>
    <source>
        <strain evidence="1">Expedition CK06-06</strain>
    </source>
</reference>
<name>X1PWV5_9ZZZZ</name>
<dbReference type="AlphaFoldDB" id="X1PWV5"/>
<protein>
    <submittedName>
        <fullName evidence="1">Uncharacterized protein</fullName>
    </submittedName>
</protein>
<evidence type="ECO:0000313" key="1">
    <source>
        <dbReference type="EMBL" id="GAI60767.1"/>
    </source>
</evidence>
<sequence>MEVIELNKKAKEQIIQLARIRFYFNEKNIYNPGLSKKKIWYVANQLEQTMSIIEKLLAELNIDWRDYSGLKSRYGKFIVEITEV</sequence>
<accession>X1PWV5</accession>
<proteinExistence type="predicted"/>